<name>A0AAD5WK68_PARTN</name>
<evidence type="ECO:0000313" key="1">
    <source>
        <dbReference type="EMBL" id="KAJ1373372.1"/>
    </source>
</evidence>
<dbReference type="Proteomes" id="UP001196413">
    <property type="component" value="Unassembled WGS sequence"/>
</dbReference>
<protein>
    <submittedName>
        <fullName evidence="1">Uncharacterized protein</fullName>
    </submittedName>
</protein>
<accession>A0AAD5WK68</accession>
<comment type="caution">
    <text evidence="1">The sequence shown here is derived from an EMBL/GenBank/DDBJ whole genome shotgun (WGS) entry which is preliminary data.</text>
</comment>
<keyword evidence="2" id="KW-1185">Reference proteome</keyword>
<dbReference type="EMBL" id="JAHQIW010007268">
    <property type="protein sequence ID" value="KAJ1373372.1"/>
    <property type="molecule type" value="Genomic_DNA"/>
</dbReference>
<dbReference type="AlphaFoldDB" id="A0AAD5WK68"/>
<sequence>MVDAFGMYYFDATLRDGCAVKKNCGQPNIEGDPHGPDVRNLLQITGWISISIAVQS</sequence>
<proteinExistence type="predicted"/>
<organism evidence="1 2">
    <name type="scientific">Parelaphostrongylus tenuis</name>
    <name type="common">Meningeal worm</name>
    <dbReference type="NCBI Taxonomy" id="148309"/>
    <lineage>
        <taxon>Eukaryota</taxon>
        <taxon>Metazoa</taxon>
        <taxon>Ecdysozoa</taxon>
        <taxon>Nematoda</taxon>
        <taxon>Chromadorea</taxon>
        <taxon>Rhabditida</taxon>
        <taxon>Rhabditina</taxon>
        <taxon>Rhabditomorpha</taxon>
        <taxon>Strongyloidea</taxon>
        <taxon>Metastrongylidae</taxon>
        <taxon>Parelaphostrongylus</taxon>
    </lineage>
</organism>
<reference evidence="1" key="1">
    <citation type="submission" date="2021-06" db="EMBL/GenBank/DDBJ databases">
        <title>Parelaphostrongylus tenuis whole genome reference sequence.</title>
        <authorList>
            <person name="Garwood T.J."/>
            <person name="Larsen P.A."/>
            <person name="Fountain-Jones N.M."/>
            <person name="Garbe J.R."/>
            <person name="Macchietto M.G."/>
            <person name="Kania S.A."/>
            <person name="Gerhold R.W."/>
            <person name="Richards J.E."/>
            <person name="Wolf T.M."/>
        </authorList>
    </citation>
    <scope>NUCLEOTIDE SEQUENCE</scope>
    <source>
        <strain evidence="1">MNPRO001-30</strain>
        <tissue evidence="1">Meninges</tissue>
    </source>
</reference>
<evidence type="ECO:0000313" key="2">
    <source>
        <dbReference type="Proteomes" id="UP001196413"/>
    </source>
</evidence>
<gene>
    <name evidence="1" type="ORF">KIN20_035749</name>
</gene>